<sequence length="475" mass="53123">MKTIYLIALSEWLYWIRSRLVIGSVLIFLVLLSVSAFFTSFHMDAESHVRMHQQAKADKTFLAQPDRHPHRMVHYGHYAFRTPAPLAGFDPGLDSVTGKSIFLEGHRQNTVMFPESSVSTDFGGLARLNPALIYQIFAPLVIILLAYNAIGREREAAVLTPMLALGITGRTLIAGKALALVSFMVLMLIPLLISAAFALVEGESFMALLMLFAIYFIYLAIWIALTLLMSIILKKGSTVLAAMTGLWFVFSLVLPSIAVNTASKTSAVPGKIETDLVMLKDVRKLGDGHNANDPAFKKMRQNILEKYNVEHIEDLPVNFRGIVAMKSEKKLAEVLNRYAKERMVAEAKQEKAIADYGWFTPTIAIAFASRTIAGTDLSNYHRFQKEAEALRYKFVQGLNQAHIKALSYKDDMNRNKDDKSARIDGSNWQVLDKFEFRTEDLSLRIGNATSSILMLLAWLIAISGLLIWRSKGIKS</sequence>
<evidence type="ECO:0000313" key="2">
    <source>
        <dbReference type="EMBL" id="CAA6813565.1"/>
    </source>
</evidence>
<reference evidence="2" key="1">
    <citation type="submission" date="2020-01" db="EMBL/GenBank/DDBJ databases">
        <authorList>
            <person name="Meier V. D."/>
            <person name="Meier V D."/>
        </authorList>
    </citation>
    <scope>NUCLEOTIDE SEQUENCE</scope>
    <source>
        <strain evidence="2">HLG_WM_MAG_04</strain>
    </source>
</reference>
<dbReference type="AlphaFoldDB" id="A0A6S6T5N9"/>
<organism evidence="2">
    <name type="scientific">uncultured Sulfurovum sp</name>
    <dbReference type="NCBI Taxonomy" id="269237"/>
    <lineage>
        <taxon>Bacteria</taxon>
        <taxon>Pseudomonadati</taxon>
        <taxon>Campylobacterota</taxon>
        <taxon>Epsilonproteobacteria</taxon>
        <taxon>Campylobacterales</taxon>
        <taxon>Sulfurovaceae</taxon>
        <taxon>Sulfurovum</taxon>
        <taxon>environmental samples</taxon>
    </lineage>
</organism>
<dbReference type="PANTHER" id="PTHR43471:SF1">
    <property type="entry name" value="ABC TRANSPORTER PERMEASE PROTEIN NOSY-RELATED"/>
    <property type="match status" value="1"/>
</dbReference>
<dbReference type="EMBL" id="CACVAX010000039">
    <property type="protein sequence ID" value="CAA6813565.1"/>
    <property type="molecule type" value="Genomic_DNA"/>
</dbReference>
<proteinExistence type="predicted"/>
<feature type="transmembrane region" description="Helical" evidence="1">
    <location>
        <begin position="239"/>
        <end position="259"/>
    </location>
</feature>
<feature type="transmembrane region" description="Helical" evidence="1">
    <location>
        <begin position="20"/>
        <end position="41"/>
    </location>
</feature>
<keyword evidence="1" id="KW-0472">Membrane</keyword>
<feature type="transmembrane region" description="Helical" evidence="1">
    <location>
        <begin position="131"/>
        <end position="150"/>
    </location>
</feature>
<accession>A0A6S6T5N9</accession>
<name>A0A6S6T5N9_9BACT</name>
<feature type="transmembrane region" description="Helical" evidence="1">
    <location>
        <begin position="180"/>
        <end position="200"/>
    </location>
</feature>
<feature type="transmembrane region" description="Helical" evidence="1">
    <location>
        <begin position="206"/>
        <end position="232"/>
    </location>
</feature>
<evidence type="ECO:0008006" key="3">
    <source>
        <dbReference type="Google" id="ProtNLM"/>
    </source>
</evidence>
<protein>
    <recommendedName>
        <fullName evidence="3">Delta 1-pyrroline-5-carboxylate reductase</fullName>
    </recommendedName>
</protein>
<keyword evidence="1" id="KW-1133">Transmembrane helix</keyword>
<dbReference type="Pfam" id="PF12040">
    <property type="entry name" value="DUF3526"/>
    <property type="match status" value="1"/>
</dbReference>
<dbReference type="PANTHER" id="PTHR43471">
    <property type="entry name" value="ABC TRANSPORTER PERMEASE"/>
    <property type="match status" value="1"/>
</dbReference>
<gene>
    <name evidence="2" type="ORF">HELGO_WM6536</name>
</gene>
<keyword evidence="1" id="KW-0812">Transmembrane</keyword>
<feature type="transmembrane region" description="Helical" evidence="1">
    <location>
        <begin position="448"/>
        <end position="468"/>
    </location>
</feature>
<evidence type="ECO:0000256" key="1">
    <source>
        <dbReference type="SAM" id="Phobius"/>
    </source>
</evidence>
<dbReference type="InterPro" id="IPR021913">
    <property type="entry name" value="DUF3526"/>
</dbReference>